<proteinExistence type="predicted"/>
<dbReference type="Proteomes" id="UP001217044">
    <property type="component" value="Plasmid pDATS03"/>
</dbReference>
<name>A0ABY7V6D6_9DEIO</name>
<evidence type="ECO:0000313" key="1">
    <source>
        <dbReference type="EMBL" id="WDA60754.1"/>
    </source>
</evidence>
<evidence type="ECO:0000313" key="2">
    <source>
        <dbReference type="Proteomes" id="UP001217044"/>
    </source>
</evidence>
<keyword evidence="1" id="KW-0614">Plasmid</keyword>
<gene>
    <name evidence="1" type="ORF">M8445_18150</name>
</gene>
<accession>A0ABY7V6D6</accession>
<sequence length="42" mass="4330">MTVQQARTVEVNAAPAAAPAASGEPVITVEWPGAPIPEEIPY</sequence>
<protein>
    <submittedName>
        <fullName evidence="1">Uncharacterized protein</fullName>
    </submittedName>
</protein>
<keyword evidence="2" id="KW-1185">Reference proteome</keyword>
<organism evidence="1 2">
    <name type="scientific">Deinococcus aquaticus</name>
    <dbReference type="NCBI Taxonomy" id="328692"/>
    <lineage>
        <taxon>Bacteria</taxon>
        <taxon>Thermotogati</taxon>
        <taxon>Deinococcota</taxon>
        <taxon>Deinococci</taxon>
        <taxon>Deinococcales</taxon>
        <taxon>Deinococcaceae</taxon>
        <taxon>Deinococcus</taxon>
    </lineage>
</organism>
<dbReference type="EMBL" id="CP115168">
    <property type="protein sequence ID" value="WDA60754.1"/>
    <property type="molecule type" value="Genomic_DNA"/>
</dbReference>
<dbReference type="RefSeq" id="WP_273991501.1">
    <property type="nucleotide sequence ID" value="NZ_BAABQT010000024.1"/>
</dbReference>
<reference evidence="1 2" key="1">
    <citation type="submission" date="2022-12" db="EMBL/GenBank/DDBJ databases">
        <title>Genome Sequence of Deinococcus aquaticus Type Strain PB314.</title>
        <authorList>
            <person name="Albert C."/>
            <person name="Hill J."/>
            <person name="Boren L."/>
            <person name="Scholz-Ng S."/>
            <person name="Fatema N."/>
            <person name="Grosso R."/>
            <person name="Soboslay E."/>
            <person name="Tuohy J."/>
        </authorList>
    </citation>
    <scope>NUCLEOTIDE SEQUENCE [LARGE SCALE GENOMIC DNA]</scope>
    <source>
        <strain evidence="1 2">PB-314</strain>
        <plasmid evidence="1 2">pDATS03</plasmid>
    </source>
</reference>
<geneLocation type="plasmid" evidence="1 2">
    <name>pDATS03</name>
</geneLocation>